<sequence>MNKPANDNREPRAVQNWPTGKRLLQAGRREDHAMLVAYRDLLDMAFGEPANDGWRDPPPEHGRQDTRAMEERMGQRDMILDEASALPTLEELRDLSGVPWGDDADPIDQRPTLAMVDRAGVARRRLGGLEFINGAYLYRYGDLDNPDQRKQRKPIELRRPHRAPRSHANIVPTSGSWSLEDQIDARQRVRSIWEKLPASSVRILEHALGSLKAQELGEVFSKNGKTAQRFGVRLIDRAIDHLRLAWCPLIAPHA</sequence>
<dbReference type="OrthoDB" id="8216596at2"/>
<proteinExistence type="predicted"/>
<name>A0A178I0P2_9HYPH</name>
<keyword evidence="2" id="KW-1185">Reference proteome</keyword>
<comment type="caution">
    <text evidence="1">The sequence shown here is derived from an EMBL/GenBank/DDBJ whole genome shotgun (WGS) entry which is preliminary data.</text>
</comment>
<reference evidence="1 2" key="1">
    <citation type="submission" date="2016-03" db="EMBL/GenBank/DDBJ databases">
        <title>Genome sequencing of Devosia sp. S37.</title>
        <authorList>
            <person name="Mohd Nor M."/>
        </authorList>
    </citation>
    <scope>NUCLEOTIDE SEQUENCE [LARGE SCALE GENOMIC DNA]</scope>
    <source>
        <strain evidence="1 2">S37</strain>
    </source>
</reference>
<dbReference type="AlphaFoldDB" id="A0A178I0P2"/>
<evidence type="ECO:0000313" key="2">
    <source>
        <dbReference type="Proteomes" id="UP000078389"/>
    </source>
</evidence>
<dbReference type="Proteomes" id="UP000078389">
    <property type="component" value="Unassembled WGS sequence"/>
</dbReference>
<accession>A0A178I0P2</accession>
<protein>
    <submittedName>
        <fullName evidence="1">Uncharacterized protein</fullName>
    </submittedName>
</protein>
<dbReference type="RefSeq" id="WP_067454815.1">
    <property type="nucleotide sequence ID" value="NZ_LVVY01000077.1"/>
</dbReference>
<gene>
    <name evidence="1" type="ORF">A3840_08465</name>
</gene>
<organism evidence="1 2">
    <name type="scientific">Devosia elaeis</name>
    <dbReference type="NCBI Taxonomy" id="1770058"/>
    <lineage>
        <taxon>Bacteria</taxon>
        <taxon>Pseudomonadati</taxon>
        <taxon>Pseudomonadota</taxon>
        <taxon>Alphaproteobacteria</taxon>
        <taxon>Hyphomicrobiales</taxon>
        <taxon>Devosiaceae</taxon>
        <taxon>Devosia</taxon>
    </lineage>
</organism>
<dbReference type="EMBL" id="LVVY01000077">
    <property type="protein sequence ID" value="OAM77768.1"/>
    <property type="molecule type" value="Genomic_DNA"/>
</dbReference>
<evidence type="ECO:0000313" key="1">
    <source>
        <dbReference type="EMBL" id="OAM77768.1"/>
    </source>
</evidence>